<evidence type="ECO:0000313" key="6">
    <source>
        <dbReference type="Proteomes" id="UP001314635"/>
    </source>
</evidence>
<dbReference type="PROSITE" id="PS50043">
    <property type="entry name" value="HTH_LUXR_2"/>
    <property type="match status" value="1"/>
</dbReference>
<keyword evidence="2" id="KW-0238">DNA-binding</keyword>
<dbReference type="SUPFAM" id="SSF46894">
    <property type="entry name" value="C-terminal effector domain of the bipartite response regulators"/>
    <property type="match status" value="1"/>
</dbReference>
<dbReference type="PROSITE" id="PS00622">
    <property type="entry name" value="HTH_LUXR_1"/>
    <property type="match status" value="1"/>
</dbReference>
<name>A0ABS5G7P0_9BRAD</name>
<dbReference type="Proteomes" id="UP001314635">
    <property type="component" value="Unassembled WGS sequence"/>
</dbReference>
<organism evidence="5 6">
    <name type="scientific">Bradyrhizobium denitrificans</name>
    <dbReference type="NCBI Taxonomy" id="2734912"/>
    <lineage>
        <taxon>Bacteria</taxon>
        <taxon>Pseudomonadati</taxon>
        <taxon>Pseudomonadota</taxon>
        <taxon>Alphaproteobacteria</taxon>
        <taxon>Hyphomicrobiales</taxon>
        <taxon>Nitrobacteraceae</taxon>
        <taxon>Bradyrhizobium</taxon>
    </lineage>
</organism>
<protein>
    <submittedName>
        <fullName evidence="5">Helix-turn-helix transcriptional regulator</fullName>
    </submittedName>
</protein>
<dbReference type="CDD" id="cd06170">
    <property type="entry name" value="LuxR_C_like"/>
    <property type="match status" value="1"/>
</dbReference>
<dbReference type="Gene3D" id="1.10.10.10">
    <property type="entry name" value="Winged helix-like DNA-binding domain superfamily/Winged helix DNA-binding domain"/>
    <property type="match status" value="1"/>
</dbReference>
<proteinExistence type="predicted"/>
<comment type="caution">
    <text evidence="5">The sequence shown here is derived from an EMBL/GenBank/DDBJ whole genome shotgun (WGS) entry which is preliminary data.</text>
</comment>
<feature type="domain" description="HTH luxR-type" evidence="4">
    <location>
        <begin position="235"/>
        <end position="300"/>
    </location>
</feature>
<dbReference type="EMBL" id="JAFCLK010000014">
    <property type="protein sequence ID" value="MBR1137340.1"/>
    <property type="molecule type" value="Genomic_DNA"/>
</dbReference>
<evidence type="ECO:0000259" key="4">
    <source>
        <dbReference type="PROSITE" id="PS50043"/>
    </source>
</evidence>
<dbReference type="RefSeq" id="WP_172235660.1">
    <property type="nucleotide sequence ID" value="NZ_JABFDP010000003.1"/>
</dbReference>
<dbReference type="Pfam" id="PF00196">
    <property type="entry name" value="GerE"/>
    <property type="match status" value="1"/>
</dbReference>
<dbReference type="InterPro" id="IPR000792">
    <property type="entry name" value="Tscrpt_reg_LuxR_C"/>
</dbReference>
<gene>
    <name evidence="5" type="ORF">JQ619_16355</name>
</gene>
<dbReference type="InterPro" id="IPR016032">
    <property type="entry name" value="Sig_transdc_resp-reg_C-effctor"/>
</dbReference>
<evidence type="ECO:0000313" key="5">
    <source>
        <dbReference type="EMBL" id="MBR1137340.1"/>
    </source>
</evidence>
<keyword evidence="3" id="KW-0804">Transcription</keyword>
<dbReference type="SMART" id="SM00421">
    <property type="entry name" value="HTH_LUXR"/>
    <property type="match status" value="1"/>
</dbReference>
<keyword evidence="6" id="KW-1185">Reference proteome</keyword>
<evidence type="ECO:0000256" key="1">
    <source>
        <dbReference type="ARBA" id="ARBA00023015"/>
    </source>
</evidence>
<keyword evidence="1" id="KW-0805">Transcription regulation</keyword>
<evidence type="ECO:0000256" key="2">
    <source>
        <dbReference type="ARBA" id="ARBA00023125"/>
    </source>
</evidence>
<dbReference type="InterPro" id="IPR036388">
    <property type="entry name" value="WH-like_DNA-bd_sf"/>
</dbReference>
<reference evidence="6" key="1">
    <citation type="journal article" date="2021" name="ISME J.">
        <title>Evolutionary origin and ecological implication of a unique nif island in free-living Bradyrhizobium lineages.</title>
        <authorList>
            <person name="Tao J."/>
        </authorList>
    </citation>
    <scope>NUCLEOTIDE SEQUENCE [LARGE SCALE GENOMIC DNA]</scope>
    <source>
        <strain evidence="6">SZCCT0094</strain>
    </source>
</reference>
<sequence>MVIRPDRARDQHRQRRVVPLHCRRRSAVVNRDAACFRQQQTLRASLLDARGAISFAPARDLAAHMLLAIDDVTLAGNIAAQWLLERVQGERVDGNIGSPSDAVYVCGRWESALLGCDARSAKGTTLDNSDPGMRQLWNADAPVVLEVVASAAGMSRSARAALLATGTKTKMIMPMRGDDGRPFGLMSVDRLTRASRGWEIALVDLFRSVLHEVVSPILAASKSLQDDAAPQPIALTSISGQLTEAEIRVARLAGKGMGYKEIARDLRRSVHTVDHQLRSIRTKLGVPSHAKLVQLLSRELRLPALAPTVSS</sequence>
<dbReference type="PANTHER" id="PTHR44688">
    <property type="entry name" value="DNA-BINDING TRANSCRIPTIONAL ACTIVATOR DEVR_DOSR"/>
    <property type="match status" value="1"/>
</dbReference>
<accession>A0ABS5G7P0</accession>
<evidence type="ECO:0000256" key="3">
    <source>
        <dbReference type="ARBA" id="ARBA00023163"/>
    </source>
</evidence>
<dbReference type="PANTHER" id="PTHR44688:SF16">
    <property type="entry name" value="DNA-BINDING TRANSCRIPTIONAL ACTIVATOR DEVR_DOSR"/>
    <property type="match status" value="1"/>
</dbReference>